<evidence type="ECO:0000313" key="2">
    <source>
        <dbReference type="EMBL" id="KAE8396023.1"/>
    </source>
</evidence>
<dbReference type="EMBL" id="SPNV01000091">
    <property type="protein sequence ID" value="KAF5861730.1"/>
    <property type="molecule type" value="Genomic_DNA"/>
</dbReference>
<evidence type="ECO:0000313" key="4">
    <source>
        <dbReference type="Proteomes" id="UP000541154"/>
    </source>
</evidence>
<protein>
    <submittedName>
        <fullName evidence="2">Uncharacterized protein</fullName>
    </submittedName>
</protein>
<dbReference type="AlphaFoldDB" id="A0A5N7CR50"/>
<keyword evidence="4" id="KW-1185">Reference proteome</keyword>
<sequence length="103" mass="11490">MAVRHILHAWLSKLRHHRKTSKKIEQVDPRKSVDFPPSEAPAPLATKSSILEAETVSESETEQFGSPLRRVPTPYPFFGTAPSNSGAFTELSDIAKEKAFYPI</sequence>
<dbReference type="Proteomes" id="UP000541154">
    <property type="component" value="Unassembled WGS sequence"/>
</dbReference>
<dbReference type="Proteomes" id="UP000326877">
    <property type="component" value="Unassembled WGS sequence"/>
</dbReference>
<feature type="region of interest" description="Disordered" evidence="1">
    <location>
        <begin position="20"/>
        <end position="46"/>
    </location>
</feature>
<reference evidence="2" key="2">
    <citation type="submission" date="2019-04" db="EMBL/GenBank/DDBJ databases">
        <title>Friends and foes A comparative genomics studyof 23 Aspergillus species from section Flavi.</title>
        <authorList>
            <consortium name="DOE Joint Genome Institute"/>
            <person name="Kjaerbolling I."/>
            <person name="Vesth T."/>
            <person name="Frisvad J.C."/>
            <person name="Nybo J.L."/>
            <person name="Theobald S."/>
            <person name="Kildgaard S."/>
            <person name="Isbrandt T."/>
            <person name="Kuo A."/>
            <person name="Sato A."/>
            <person name="Lyhne E.K."/>
            <person name="Kogle M.E."/>
            <person name="Wiebenga A."/>
            <person name="Kun R.S."/>
            <person name="Lubbers R.J."/>
            <person name="Makela M.R."/>
            <person name="Barry K."/>
            <person name="Chovatia M."/>
            <person name="Clum A."/>
            <person name="Daum C."/>
            <person name="Haridas S."/>
            <person name="He G."/>
            <person name="LaButti K."/>
            <person name="Lipzen A."/>
            <person name="Mondo S."/>
            <person name="Riley R."/>
            <person name="Salamov A."/>
            <person name="Simmons B.A."/>
            <person name="Magnuson J.K."/>
            <person name="Henrissat B."/>
            <person name="Mortensen U.H."/>
            <person name="Larsen T.O."/>
            <person name="Devries R.P."/>
            <person name="Grigoriev I.V."/>
            <person name="Machida M."/>
            <person name="Baker S.E."/>
            <person name="Andersen M.R."/>
        </authorList>
    </citation>
    <scope>NUCLEOTIDE SEQUENCE [LARGE SCALE GENOMIC DNA]</scope>
    <source>
        <strain evidence="2">IBT 14317</strain>
    </source>
</reference>
<reference evidence="3 4" key="1">
    <citation type="submission" date="2019-04" db="EMBL/GenBank/DDBJ databases">
        <title>Aspergillus burnettii sp. nov., novel species from soil in southeast Queensland.</title>
        <authorList>
            <person name="Gilchrist C.L.M."/>
            <person name="Pitt J.I."/>
            <person name="Lange L."/>
            <person name="Lacey H.J."/>
            <person name="Vuong D."/>
            <person name="Midgley D.J."/>
            <person name="Greenfield P."/>
            <person name="Bradbury M."/>
            <person name="Lacey E."/>
            <person name="Busk P.K."/>
            <person name="Pilgaard B."/>
            <person name="Chooi Y.H."/>
            <person name="Piggott A.M."/>
        </authorList>
    </citation>
    <scope>NUCLEOTIDE SEQUENCE [LARGE SCALE GENOMIC DNA]</scope>
    <source>
        <strain evidence="3 4">FRR 5400</strain>
    </source>
</reference>
<proteinExistence type="predicted"/>
<organism evidence="2">
    <name type="scientific">Petromyces alliaceus</name>
    <name type="common">Aspergillus alliaceus</name>
    <dbReference type="NCBI Taxonomy" id="209559"/>
    <lineage>
        <taxon>Eukaryota</taxon>
        <taxon>Fungi</taxon>
        <taxon>Dikarya</taxon>
        <taxon>Ascomycota</taxon>
        <taxon>Pezizomycotina</taxon>
        <taxon>Eurotiomycetes</taxon>
        <taxon>Eurotiomycetidae</taxon>
        <taxon>Eurotiales</taxon>
        <taxon>Aspergillaceae</taxon>
        <taxon>Aspergillus</taxon>
        <taxon>Aspergillus subgen. Circumdati</taxon>
    </lineage>
</organism>
<accession>A0A5N7CR50</accession>
<evidence type="ECO:0000313" key="3">
    <source>
        <dbReference type="EMBL" id="KAF5861730.1"/>
    </source>
</evidence>
<accession>A0A8H6A700</accession>
<evidence type="ECO:0000256" key="1">
    <source>
        <dbReference type="SAM" id="MobiDB-lite"/>
    </source>
</evidence>
<gene>
    <name evidence="2" type="ORF">BDV23DRAFT_178087</name>
    <name evidence="3" type="ORF">ETB97_012607</name>
</gene>
<dbReference type="EMBL" id="ML735216">
    <property type="protein sequence ID" value="KAE8396023.1"/>
    <property type="molecule type" value="Genomic_DNA"/>
</dbReference>
<name>A0A5N7CR50_PETAA</name>
<dbReference type="OrthoDB" id="4445362at2759"/>
<feature type="compositionally biased region" description="Basic and acidic residues" evidence="1">
    <location>
        <begin position="22"/>
        <end position="33"/>
    </location>
</feature>